<evidence type="ECO:0008006" key="4">
    <source>
        <dbReference type="Google" id="ProtNLM"/>
    </source>
</evidence>
<dbReference type="EMBL" id="JAVRRL010000008">
    <property type="protein sequence ID" value="KAK5116489.1"/>
    <property type="molecule type" value="Genomic_DNA"/>
</dbReference>
<feature type="region of interest" description="Disordered" evidence="1">
    <location>
        <begin position="1"/>
        <end position="105"/>
    </location>
</feature>
<feature type="region of interest" description="Disordered" evidence="1">
    <location>
        <begin position="831"/>
        <end position="876"/>
    </location>
</feature>
<evidence type="ECO:0000313" key="2">
    <source>
        <dbReference type="EMBL" id="KAK5116489.1"/>
    </source>
</evidence>
<sequence>MADPSSSPSRSRVGPQARFGLGAHRRLIERQRMRSPPFNPEAETFVPTTPTFPPTSSKRKAFPAAASSFPPDQGPWIRASTLSHDEPSSATLNSATTMTPDPLDRGLERDEFITHSATRAAECLATQGRGSRSQIWAEALGTRSDPAISKPSLALVYKAENDGALRYLPLRLDHHSTRGAAHYYIPPQYHERVKRLHSRDTSPTVKWPASKLPVELFDSIMSFMSRNDMKAMRLVNHEFESKVSNEFFRCAVVPFNTELYDMVVEEEVKTAQQQRPAHEGKGKSKPISTQPPPPLPLSDLVRGSRQWRNAQEDVGGKLYAGHGLRVFSGFGGRIRRFGMSFEVSEDALSRPPIKKDLDDIESYHGSYKWPPPFYRRFEDLTGLEATADETSRMKEAFGKLDVVQELGLSLDSGLGWLSGPDKSVYSNVFEQASPIFGNTRGVAATAQPAASEFWNAISTNNPDYPRLQKEVYLAFQALPGMPSELLGTTFANTNSWPSLPVLQIVPDIKYDESGFGIVYTSASQVDGMMSWAGAHAVNPAELRKEQKEWLLETEWAQRAFTESILLAVIDNRNFARITALNIAKLSSGFLPIMGQEQFWEALPSLVQVTVLVSPHWRSVDKDATGAAETTLQNPSDATTGLFLMLDMISSIETIKKLRLGYTAESGEHAPGMYARNTNILPAPITSLQSSTAAKLHQDAILTFPYVEELALENCWMSPVVFERLVTSHAEHQLKKLSLTSVSLTAHPGFQAPNHANNVIQAPAPPQIQAMIQLHNNTYAPPQGAAAAQPWHINGNQQGQQGQQHQWMQHLQQQAPQWNAPQANFAQGFAPQTQHWSEPHRQGSWPDLLSRLGPGPSLSSFPPQQFQSKKQPPPRPNTNLKTLILHSCGYARLPALNSFDQSPIPLASHPQSSWFRIRASMLKPYMLEARDRYLGTIAQVIPEREVEALGSAWGVREGWGGVAGFEGREGEAEFDGALRGGSGRVSGTITAGAGAAV</sequence>
<evidence type="ECO:0000313" key="3">
    <source>
        <dbReference type="Proteomes" id="UP001310890"/>
    </source>
</evidence>
<feature type="compositionally biased region" description="Low complexity" evidence="1">
    <location>
        <begin position="847"/>
        <end position="869"/>
    </location>
</feature>
<feature type="compositionally biased region" description="Low complexity" evidence="1">
    <location>
        <begin position="1"/>
        <end position="12"/>
    </location>
</feature>
<feature type="region of interest" description="Disordered" evidence="1">
    <location>
        <begin position="793"/>
        <end position="816"/>
    </location>
</feature>
<protein>
    <recommendedName>
        <fullName evidence="4">F-box domain-containing protein</fullName>
    </recommendedName>
</protein>
<feature type="compositionally biased region" description="Low complexity" evidence="1">
    <location>
        <begin position="796"/>
        <end position="816"/>
    </location>
</feature>
<evidence type="ECO:0000256" key="1">
    <source>
        <dbReference type="SAM" id="MobiDB-lite"/>
    </source>
</evidence>
<feature type="compositionally biased region" description="Low complexity" evidence="1">
    <location>
        <begin position="40"/>
        <end position="49"/>
    </location>
</feature>
<gene>
    <name evidence="2" type="ORF">LTR62_008038</name>
</gene>
<feature type="compositionally biased region" description="Low complexity" evidence="1">
    <location>
        <begin position="62"/>
        <end position="71"/>
    </location>
</feature>
<feature type="region of interest" description="Disordered" evidence="1">
    <location>
        <begin position="270"/>
        <end position="295"/>
    </location>
</feature>
<reference evidence="2" key="1">
    <citation type="submission" date="2023-08" db="EMBL/GenBank/DDBJ databases">
        <title>Black Yeasts Isolated from many extreme environments.</title>
        <authorList>
            <person name="Coleine C."/>
            <person name="Stajich J.E."/>
            <person name="Selbmann L."/>
        </authorList>
    </citation>
    <scope>NUCLEOTIDE SEQUENCE</scope>
    <source>
        <strain evidence="2">CCFEE 5401</strain>
    </source>
</reference>
<dbReference type="Proteomes" id="UP001310890">
    <property type="component" value="Unassembled WGS sequence"/>
</dbReference>
<feature type="compositionally biased region" description="Polar residues" evidence="1">
    <location>
        <begin position="88"/>
        <end position="99"/>
    </location>
</feature>
<organism evidence="2 3">
    <name type="scientific">Meristemomyces frigidus</name>
    <dbReference type="NCBI Taxonomy" id="1508187"/>
    <lineage>
        <taxon>Eukaryota</taxon>
        <taxon>Fungi</taxon>
        <taxon>Dikarya</taxon>
        <taxon>Ascomycota</taxon>
        <taxon>Pezizomycotina</taxon>
        <taxon>Dothideomycetes</taxon>
        <taxon>Dothideomycetidae</taxon>
        <taxon>Mycosphaerellales</taxon>
        <taxon>Teratosphaeriaceae</taxon>
        <taxon>Meristemomyces</taxon>
    </lineage>
</organism>
<proteinExistence type="predicted"/>
<name>A0AAN7YRC9_9PEZI</name>
<comment type="caution">
    <text evidence="2">The sequence shown here is derived from an EMBL/GenBank/DDBJ whole genome shotgun (WGS) entry which is preliminary data.</text>
</comment>
<dbReference type="AlphaFoldDB" id="A0AAN7YRC9"/>
<accession>A0AAN7YRC9</accession>